<accession>A0A381ZRZ8</accession>
<evidence type="ECO:0000313" key="1">
    <source>
        <dbReference type="EMBL" id="SVA92045.1"/>
    </source>
</evidence>
<dbReference type="EMBL" id="UINC01022441">
    <property type="protein sequence ID" value="SVA92045.1"/>
    <property type="molecule type" value="Genomic_DNA"/>
</dbReference>
<protein>
    <submittedName>
        <fullName evidence="1">Uncharacterized protein</fullName>
    </submittedName>
</protein>
<proteinExistence type="predicted"/>
<reference evidence="1" key="1">
    <citation type="submission" date="2018-05" db="EMBL/GenBank/DDBJ databases">
        <authorList>
            <person name="Lanie J.A."/>
            <person name="Ng W.-L."/>
            <person name="Kazmierczak K.M."/>
            <person name="Andrzejewski T.M."/>
            <person name="Davidsen T.M."/>
            <person name="Wayne K.J."/>
            <person name="Tettelin H."/>
            <person name="Glass J.I."/>
            <person name="Rusch D."/>
            <person name="Podicherti R."/>
            <person name="Tsui H.-C.T."/>
            <person name="Winkler M.E."/>
        </authorList>
    </citation>
    <scope>NUCLEOTIDE SEQUENCE</scope>
</reference>
<organism evidence="1">
    <name type="scientific">marine metagenome</name>
    <dbReference type="NCBI Taxonomy" id="408172"/>
    <lineage>
        <taxon>unclassified sequences</taxon>
        <taxon>metagenomes</taxon>
        <taxon>ecological metagenomes</taxon>
    </lineage>
</organism>
<sequence>MEDDLMPKFEASFLALLKVLLASRLIALFNESLVGLMIFCIVVQPEIVPCRNTQRNIP</sequence>
<name>A0A381ZRZ8_9ZZZZ</name>
<dbReference type="AlphaFoldDB" id="A0A381ZRZ8"/>
<gene>
    <name evidence="1" type="ORF">METZ01_LOCUS144899</name>
</gene>